<dbReference type="RefSeq" id="WP_093734142.1">
    <property type="nucleotide sequence ID" value="NZ_FNJD01000023.1"/>
</dbReference>
<comment type="caution">
    <text evidence="1">The sequence shown here is derived from an EMBL/GenBank/DDBJ whole genome shotgun (WGS) entry which is preliminary data.</text>
</comment>
<protein>
    <submittedName>
        <fullName evidence="1">Capsule polysaccharide biosynthesis protein</fullName>
    </submittedName>
</protein>
<accession>A0ABY0SUK9</accession>
<gene>
    <name evidence="1" type="ORF">SAMN04488512_12343</name>
</gene>
<sequence length="501" mass="56460">MKYLFYIAPPFAAFAGDIMRELARKDPSAEFYAISAYGKREVQVLESRLGRPLDGWSEAMSKQQEWIKTPATDNDHTAFLARYGQEVFTRTLIADRFIAKGYVSGGTVKPHPEIDGALKNEKFGATNYVIGLYRFVDEIMDEVQPDLVFSYVVANSIAFSMAKSAEAHGVRFAQIKPARIGQRYIIDTSVKDSFSMVHSHIENLRTTDLKNQIFDQAREWLNDFREKKLQPEYHVENTRRMLSRKSWKVYAEAAFQIVNHGFRYALDRYEGRRKKIARALMRIRIEHRYKHDMRKYLGGTLPGTPFVYYPLHVDPEASTMVLAPYHTDQLSVIEGLSKALPPGELLVVKEHLPMVGRRPARFYARISAMHNVVLLGPLYNGVEVLKCSNSVVVITGTAGWEGLCLGIPVLVIGAAPYTLIGEGLCVEGNLAELSTALTRARCQPPASDEALVRYIQAIFDHSFEMPAKTIFGGYSEVPPEVTEQASAYIATHIEKLLGVER</sequence>
<evidence type="ECO:0000313" key="1">
    <source>
        <dbReference type="EMBL" id="SDP62300.1"/>
    </source>
</evidence>
<evidence type="ECO:0000313" key="2">
    <source>
        <dbReference type="Proteomes" id="UP000198646"/>
    </source>
</evidence>
<name>A0ABY0SUK9_9RHOB</name>
<dbReference type="SUPFAM" id="SSF53756">
    <property type="entry name" value="UDP-Glycosyltransferase/glycogen phosphorylase"/>
    <property type="match status" value="1"/>
</dbReference>
<reference evidence="1 2" key="1">
    <citation type="submission" date="2016-10" db="EMBL/GenBank/DDBJ databases">
        <authorList>
            <person name="Varghese N."/>
            <person name="Submissions S."/>
        </authorList>
    </citation>
    <scope>NUCLEOTIDE SEQUENCE [LARGE SCALE GENOMIC DNA]</scope>
    <source>
        <strain evidence="1 2">DSM 17584</strain>
    </source>
</reference>
<dbReference type="EMBL" id="FNJD01000023">
    <property type="protein sequence ID" value="SDP62300.1"/>
    <property type="molecule type" value="Genomic_DNA"/>
</dbReference>
<organism evidence="1 2">
    <name type="scientific">Sulfitobacter litoralis</name>
    <dbReference type="NCBI Taxonomy" id="335975"/>
    <lineage>
        <taxon>Bacteria</taxon>
        <taxon>Pseudomonadati</taxon>
        <taxon>Pseudomonadota</taxon>
        <taxon>Alphaproteobacteria</taxon>
        <taxon>Rhodobacterales</taxon>
        <taxon>Roseobacteraceae</taxon>
        <taxon>Sulfitobacter</taxon>
    </lineage>
</organism>
<keyword evidence="2" id="KW-1185">Reference proteome</keyword>
<dbReference type="Pfam" id="PF05159">
    <property type="entry name" value="Capsule_synth"/>
    <property type="match status" value="1"/>
</dbReference>
<dbReference type="Proteomes" id="UP000198646">
    <property type="component" value="Unassembled WGS sequence"/>
</dbReference>
<proteinExistence type="predicted"/>
<dbReference type="InterPro" id="IPR007833">
    <property type="entry name" value="Capsule_polysaccharide_synth"/>
</dbReference>